<dbReference type="RefSeq" id="WP_123118828.1">
    <property type="nucleotide sequence ID" value="NZ_RJJR01000001.1"/>
</dbReference>
<evidence type="ECO:0000256" key="5">
    <source>
        <dbReference type="ARBA" id="ARBA00023136"/>
    </source>
</evidence>
<comment type="caution">
    <text evidence="8">The sequence shown here is derived from an EMBL/GenBank/DDBJ whole genome shotgun (WGS) entry which is preliminary data.</text>
</comment>
<feature type="signal peptide" evidence="7">
    <location>
        <begin position="1"/>
        <end position="23"/>
    </location>
</feature>
<keyword evidence="3 6" id="KW-0812">Transmembrane</keyword>
<name>A0A3M9NRL2_9BACT</name>
<organism evidence="8 9">
    <name type="scientific">Hanamia caeni</name>
    <dbReference type="NCBI Taxonomy" id="2294116"/>
    <lineage>
        <taxon>Bacteria</taxon>
        <taxon>Pseudomonadati</taxon>
        <taxon>Bacteroidota</taxon>
        <taxon>Chitinophagia</taxon>
        <taxon>Chitinophagales</taxon>
        <taxon>Chitinophagaceae</taxon>
        <taxon>Hanamia</taxon>
    </lineage>
</organism>
<feature type="chain" id="PRO_5018217346" evidence="7">
    <location>
        <begin position="24"/>
        <end position="134"/>
    </location>
</feature>
<evidence type="ECO:0000256" key="2">
    <source>
        <dbReference type="ARBA" id="ARBA00009694"/>
    </source>
</evidence>
<evidence type="ECO:0000256" key="4">
    <source>
        <dbReference type="ARBA" id="ARBA00022989"/>
    </source>
</evidence>
<protein>
    <submittedName>
        <fullName evidence="8">DUF423 domain-containing protein</fullName>
    </submittedName>
</protein>
<dbReference type="OrthoDB" id="9802121at2"/>
<dbReference type="EMBL" id="RJJR01000001">
    <property type="protein sequence ID" value="RNI39937.1"/>
    <property type="molecule type" value="Genomic_DNA"/>
</dbReference>
<keyword evidence="5 6" id="KW-0472">Membrane</keyword>
<dbReference type="AlphaFoldDB" id="A0A3M9NRL2"/>
<dbReference type="GO" id="GO:0005886">
    <property type="term" value="C:plasma membrane"/>
    <property type="evidence" value="ECO:0007669"/>
    <property type="project" value="TreeGrafter"/>
</dbReference>
<dbReference type="Proteomes" id="UP000267223">
    <property type="component" value="Unassembled WGS sequence"/>
</dbReference>
<evidence type="ECO:0000256" key="6">
    <source>
        <dbReference type="SAM" id="Phobius"/>
    </source>
</evidence>
<keyword evidence="9" id="KW-1185">Reference proteome</keyword>
<evidence type="ECO:0000256" key="1">
    <source>
        <dbReference type="ARBA" id="ARBA00004141"/>
    </source>
</evidence>
<accession>A0A3M9NRL2</accession>
<evidence type="ECO:0000256" key="3">
    <source>
        <dbReference type="ARBA" id="ARBA00022692"/>
    </source>
</evidence>
<evidence type="ECO:0000256" key="7">
    <source>
        <dbReference type="SAM" id="SignalP"/>
    </source>
</evidence>
<dbReference type="Pfam" id="PF04241">
    <property type="entry name" value="DUF423"/>
    <property type="match status" value="1"/>
</dbReference>
<dbReference type="PANTHER" id="PTHR43461">
    <property type="entry name" value="TRANSMEMBRANE PROTEIN 256"/>
    <property type="match status" value="1"/>
</dbReference>
<keyword evidence="4 6" id="KW-1133">Transmembrane helix</keyword>
<gene>
    <name evidence="8" type="ORF">EFY79_01140</name>
</gene>
<feature type="transmembrane region" description="Helical" evidence="6">
    <location>
        <begin position="102"/>
        <end position="125"/>
    </location>
</feature>
<evidence type="ECO:0000313" key="9">
    <source>
        <dbReference type="Proteomes" id="UP000267223"/>
    </source>
</evidence>
<comment type="similarity">
    <text evidence="2">Belongs to the UPF0382 family.</text>
</comment>
<reference evidence="8 9" key="1">
    <citation type="submission" date="2018-11" db="EMBL/GenBank/DDBJ databases">
        <title>Draft genome sequence of Ferruginibacter sp. BO-59.</title>
        <authorList>
            <person name="Im W.T."/>
        </authorList>
    </citation>
    <scope>NUCLEOTIDE SEQUENCE [LARGE SCALE GENOMIC DNA]</scope>
    <source>
        <strain evidence="8 9">BO-59</strain>
    </source>
</reference>
<evidence type="ECO:0000313" key="8">
    <source>
        <dbReference type="EMBL" id="RNI39937.1"/>
    </source>
</evidence>
<proteinExistence type="inferred from homology"/>
<dbReference type="PANTHER" id="PTHR43461:SF1">
    <property type="entry name" value="TRANSMEMBRANE PROTEIN 256"/>
    <property type="match status" value="1"/>
</dbReference>
<sequence length="134" mass="14637">MHKGFLKTAAFLGALSVALGAFAAHGLKGSVSPQALEIFETSVKYQFYHVFGLLAVGIIYKEFSSKILVWAGRLFIAGIILFCGSLYILTATIASGETSFNWIGAITPFGGLCFILGWIFLFWGFRKKQAVEFP</sequence>
<comment type="subcellular location">
    <subcellularLocation>
        <location evidence="1">Membrane</location>
        <topology evidence="1">Multi-pass membrane protein</topology>
    </subcellularLocation>
</comment>
<feature type="transmembrane region" description="Helical" evidence="6">
    <location>
        <begin position="47"/>
        <end position="63"/>
    </location>
</feature>
<dbReference type="InterPro" id="IPR006696">
    <property type="entry name" value="DUF423"/>
</dbReference>
<keyword evidence="7" id="KW-0732">Signal</keyword>
<feature type="transmembrane region" description="Helical" evidence="6">
    <location>
        <begin position="75"/>
        <end position="96"/>
    </location>
</feature>